<dbReference type="PANTHER" id="PTHR42798">
    <property type="entry name" value="LIPOPROTEIN-RELEASING SYSTEM ATP-BINDING PROTEIN LOLD"/>
    <property type="match status" value="1"/>
</dbReference>
<sequence length="225" mass="25115">MNISVKNLTKVYGNTEYGVRALNNVSFEIPDKQFISVTGPSGSGKSTLLHLLGGIETPTSGTVFYGEEDIYTLDDKRLSEIRCKKIGFVFQFYNLIPELTAHENIILPLLIDKKKVDKDYLDEIVKTLGISDRLKHLPSQMSGGQQQRVAIARALINNPEVLLCDEPTGNLDTKSGTEVIELLKKAHEVFGKTVIIVTHDPKVADYTKRRIQISDGEIISDDFKH</sequence>
<dbReference type="EMBL" id="NEMB01000003">
    <property type="protein sequence ID" value="PQQ66422.1"/>
    <property type="molecule type" value="Genomic_DNA"/>
</dbReference>
<gene>
    <name evidence="6" type="ORF">B9R14_06425</name>
</gene>
<comment type="similarity">
    <text evidence="1">Belongs to the ABC transporter superfamily.</text>
</comment>
<protein>
    <submittedName>
        <fullName evidence="6">Peptide ABC transporter ATP-binding protein</fullName>
    </submittedName>
</protein>
<dbReference type="GO" id="GO:0098796">
    <property type="term" value="C:membrane protein complex"/>
    <property type="evidence" value="ECO:0007669"/>
    <property type="project" value="UniProtKB-ARBA"/>
</dbReference>
<dbReference type="AlphaFoldDB" id="A0A2S8R9G0"/>
<dbReference type="Gene3D" id="3.40.50.300">
    <property type="entry name" value="P-loop containing nucleotide triphosphate hydrolases"/>
    <property type="match status" value="1"/>
</dbReference>
<evidence type="ECO:0000313" key="7">
    <source>
        <dbReference type="Proteomes" id="UP000239720"/>
    </source>
</evidence>
<evidence type="ECO:0000256" key="2">
    <source>
        <dbReference type="ARBA" id="ARBA00022448"/>
    </source>
</evidence>
<dbReference type="SUPFAM" id="SSF52540">
    <property type="entry name" value="P-loop containing nucleoside triphosphate hydrolases"/>
    <property type="match status" value="1"/>
</dbReference>
<dbReference type="PROSITE" id="PS00211">
    <property type="entry name" value="ABC_TRANSPORTER_1"/>
    <property type="match status" value="1"/>
</dbReference>
<dbReference type="InterPro" id="IPR017911">
    <property type="entry name" value="MacB-like_ATP-bd"/>
</dbReference>
<comment type="caution">
    <text evidence="6">The sequence shown here is derived from an EMBL/GenBank/DDBJ whole genome shotgun (WGS) entry which is preliminary data.</text>
</comment>
<dbReference type="PANTHER" id="PTHR42798:SF6">
    <property type="entry name" value="CELL DIVISION ATP-BINDING PROTEIN FTSE"/>
    <property type="match status" value="1"/>
</dbReference>
<keyword evidence="4 6" id="KW-0067">ATP-binding</keyword>
<dbReference type="CDD" id="cd03255">
    <property type="entry name" value="ABC_MJ0796_LolCDE_FtsE"/>
    <property type="match status" value="1"/>
</dbReference>
<reference evidence="6 7" key="1">
    <citation type="journal article" date="2018" name="Syst. Appl. Microbiol.">
        <title>Characterization and high-quality draft genome sequence of Herbivorax saccincola A7, an anaerobic, alkaliphilic, thermophilic, cellulolytic, and xylanolytic bacterium.</title>
        <authorList>
            <person name="Aikawa S."/>
            <person name="Baramee S."/>
            <person name="Sermsathanaswadi J."/>
            <person name="Thianheng P."/>
            <person name="Tachaapaikoon C."/>
            <person name="Shikata A."/>
            <person name="Waeonukul R."/>
            <person name="Pason P."/>
            <person name="Ratanakhanokchai K."/>
            <person name="Kosugi A."/>
        </authorList>
    </citation>
    <scope>NUCLEOTIDE SEQUENCE [LARGE SCALE GENOMIC DNA]</scope>
    <source>
        <strain evidence="6 7">A7</strain>
    </source>
</reference>
<dbReference type="GO" id="GO:0005524">
    <property type="term" value="F:ATP binding"/>
    <property type="evidence" value="ECO:0007669"/>
    <property type="project" value="UniProtKB-KW"/>
</dbReference>
<evidence type="ECO:0000259" key="5">
    <source>
        <dbReference type="PROSITE" id="PS50893"/>
    </source>
</evidence>
<keyword evidence="2" id="KW-0813">Transport</keyword>
<dbReference type="InterPro" id="IPR003439">
    <property type="entry name" value="ABC_transporter-like_ATP-bd"/>
</dbReference>
<dbReference type="InterPro" id="IPR017871">
    <property type="entry name" value="ABC_transporter-like_CS"/>
</dbReference>
<dbReference type="InterPro" id="IPR003593">
    <property type="entry name" value="AAA+_ATPase"/>
</dbReference>
<dbReference type="PROSITE" id="PS50893">
    <property type="entry name" value="ABC_TRANSPORTER_2"/>
    <property type="match status" value="1"/>
</dbReference>
<name>A0A2S8R9G0_9FIRM</name>
<dbReference type="FunFam" id="3.40.50.300:FF:000032">
    <property type="entry name" value="Export ABC transporter ATP-binding protein"/>
    <property type="match status" value="1"/>
</dbReference>
<proteinExistence type="inferred from homology"/>
<keyword evidence="3" id="KW-0547">Nucleotide-binding</keyword>
<dbReference type="OrthoDB" id="9802264at2"/>
<accession>A0A2S8R9G0</accession>
<feature type="domain" description="ABC transporter" evidence="5">
    <location>
        <begin position="3"/>
        <end position="224"/>
    </location>
</feature>
<dbReference type="RefSeq" id="WP_105367840.1">
    <property type="nucleotide sequence ID" value="NZ_DAONOL010000004.1"/>
</dbReference>
<dbReference type="Pfam" id="PF00005">
    <property type="entry name" value="ABC_tran"/>
    <property type="match status" value="1"/>
</dbReference>
<evidence type="ECO:0000313" key="6">
    <source>
        <dbReference type="EMBL" id="PQQ66422.1"/>
    </source>
</evidence>
<dbReference type="GO" id="GO:0016887">
    <property type="term" value="F:ATP hydrolysis activity"/>
    <property type="evidence" value="ECO:0007669"/>
    <property type="project" value="InterPro"/>
</dbReference>
<dbReference type="Proteomes" id="UP000239720">
    <property type="component" value="Unassembled WGS sequence"/>
</dbReference>
<dbReference type="InterPro" id="IPR027417">
    <property type="entry name" value="P-loop_NTPase"/>
</dbReference>
<dbReference type="GO" id="GO:0022857">
    <property type="term" value="F:transmembrane transporter activity"/>
    <property type="evidence" value="ECO:0007669"/>
    <property type="project" value="UniProtKB-ARBA"/>
</dbReference>
<evidence type="ECO:0000256" key="1">
    <source>
        <dbReference type="ARBA" id="ARBA00005417"/>
    </source>
</evidence>
<organism evidence="6 7">
    <name type="scientific">Acetivibrio saccincola</name>
    <dbReference type="NCBI Taxonomy" id="1677857"/>
    <lineage>
        <taxon>Bacteria</taxon>
        <taxon>Bacillati</taxon>
        <taxon>Bacillota</taxon>
        <taxon>Clostridia</taxon>
        <taxon>Eubacteriales</taxon>
        <taxon>Oscillospiraceae</taxon>
        <taxon>Acetivibrio</taxon>
    </lineage>
</organism>
<dbReference type="SMART" id="SM00382">
    <property type="entry name" value="AAA"/>
    <property type="match status" value="1"/>
</dbReference>
<evidence type="ECO:0000256" key="3">
    <source>
        <dbReference type="ARBA" id="ARBA00022741"/>
    </source>
</evidence>
<evidence type="ECO:0000256" key="4">
    <source>
        <dbReference type="ARBA" id="ARBA00022840"/>
    </source>
</evidence>